<dbReference type="Gene3D" id="3.40.50.1010">
    <property type="entry name" value="5'-nuclease"/>
    <property type="match status" value="1"/>
</dbReference>
<dbReference type="RefSeq" id="WP_129417603.1">
    <property type="nucleotide sequence ID" value="NZ_MZMU01000003.1"/>
</dbReference>
<protein>
    <submittedName>
        <fullName evidence="2">VapC toxin family PIN domain ribonuclease</fullName>
    </submittedName>
</protein>
<accession>A0A4Q1U997</accession>
<evidence type="ECO:0000313" key="3">
    <source>
        <dbReference type="Proteomes" id="UP000290767"/>
    </source>
</evidence>
<dbReference type="CDD" id="cd18683">
    <property type="entry name" value="PIN_VapC-like"/>
    <property type="match status" value="1"/>
</dbReference>
<gene>
    <name evidence="2" type="ORF">B5P46_04040</name>
</gene>
<dbReference type="SUPFAM" id="SSF88723">
    <property type="entry name" value="PIN domain-like"/>
    <property type="match status" value="1"/>
</dbReference>
<dbReference type="InterPro" id="IPR029060">
    <property type="entry name" value="PIN-like_dom_sf"/>
</dbReference>
<dbReference type="Pfam" id="PF01850">
    <property type="entry name" value="PIN"/>
    <property type="match status" value="1"/>
</dbReference>
<organism evidence="2 3">
    <name type="scientific">Rhizobium leguminosarum</name>
    <dbReference type="NCBI Taxonomy" id="384"/>
    <lineage>
        <taxon>Bacteria</taxon>
        <taxon>Pseudomonadati</taxon>
        <taxon>Pseudomonadota</taxon>
        <taxon>Alphaproteobacteria</taxon>
        <taxon>Hyphomicrobiales</taxon>
        <taxon>Rhizobiaceae</taxon>
        <taxon>Rhizobium/Agrobacterium group</taxon>
        <taxon>Rhizobium</taxon>
    </lineage>
</organism>
<proteinExistence type="predicted"/>
<sequence>MIAIDTDLVVRYLTGDHPEQSSRARDIIDGQAIFVAVTAVLEAEWVLRSVYGYSRSEVARALRAFGGLSTVTIEDSAVVALAFDLAENGMDFADALHLTKAAHCEAFVTFDRIFLKAAQAAGFETVREA</sequence>
<evidence type="ECO:0000313" key="2">
    <source>
        <dbReference type="EMBL" id="RXT27993.1"/>
    </source>
</evidence>
<evidence type="ECO:0000259" key="1">
    <source>
        <dbReference type="Pfam" id="PF01850"/>
    </source>
</evidence>
<comment type="caution">
    <text evidence="2">The sequence shown here is derived from an EMBL/GenBank/DDBJ whole genome shotgun (WGS) entry which is preliminary data.</text>
</comment>
<name>A0A4Q1U997_RHILE</name>
<dbReference type="InterPro" id="IPR002716">
    <property type="entry name" value="PIN_dom"/>
</dbReference>
<dbReference type="EMBL" id="MZMU01000003">
    <property type="protein sequence ID" value="RXT27993.1"/>
    <property type="molecule type" value="Genomic_DNA"/>
</dbReference>
<feature type="domain" description="PIN" evidence="1">
    <location>
        <begin position="3"/>
        <end position="118"/>
    </location>
</feature>
<dbReference type="Proteomes" id="UP000290767">
    <property type="component" value="Unassembled WGS sequence"/>
</dbReference>
<dbReference type="PANTHER" id="PTHR39664:SF2">
    <property type="entry name" value="NUCLEIC ACID-BINDING PROTEIN, CONTAINING PIN DOMAIN-RELATED"/>
    <property type="match status" value="1"/>
</dbReference>
<dbReference type="PANTHER" id="PTHR39664">
    <property type="match status" value="1"/>
</dbReference>
<reference evidence="2 3" key="1">
    <citation type="submission" date="2017-03" db="EMBL/GenBank/DDBJ databases">
        <authorList>
            <person name="Safronova V.I."/>
            <person name="Sazanova A.L."/>
            <person name="Chirak E.R."/>
        </authorList>
    </citation>
    <scope>NUCLEOTIDE SEQUENCE [LARGE SCALE GENOMIC DNA]</scope>
    <source>
        <strain evidence="2 3">Tri-43</strain>
    </source>
</reference>
<dbReference type="AlphaFoldDB" id="A0A4Q1U997"/>